<accession>A0ABQ7S5P1</accession>
<feature type="transmembrane region" description="Helical" evidence="9">
    <location>
        <begin position="125"/>
        <end position="148"/>
    </location>
</feature>
<keyword evidence="6 8" id="KW-0496">Mitochondrion</keyword>
<evidence type="ECO:0000256" key="2">
    <source>
        <dbReference type="ARBA" id="ARBA00008937"/>
    </source>
</evidence>
<dbReference type="SUPFAM" id="SSF48452">
    <property type="entry name" value="TPR-like"/>
    <property type="match status" value="1"/>
</dbReference>
<dbReference type="CDD" id="cd12212">
    <property type="entry name" value="Fis1"/>
    <property type="match status" value="1"/>
</dbReference>
<evidence type="ECO:0000256" key="1">
    <source>
        <dbReference type="ARBA" id="ARBA00004572"/>
    </source>
</evidence>
<evidence type="ECO:0000256" key="3">
    <source>
        <dbReference type="ARBA" id="ARBA00022692"/>
    </source>
</evidence>
<dbReference type="InterPro" id="IPR016543">
    <property type="entry name" value="Fis1"/>
</dbReference>
<dbReference type="EMBL" id="JAIFTH010001106">
    <property type="protein sequence ID" value="KAG9508691.1"/>
    <property type="molecule type" value="Genomic_DNA"/>
</dbReference>
<dbReference type="InterPro" id="IPR028058">
    <property type="entry name" value="Fis1_TPR_N"/>
</dbReference>
<evidence type="ECO:0000256" key="5">
    <source>
        <dbReference type="ARBA" id="ARBA00022989"/>
    </source>
</evidence>
<name>A0ABQ7S5P1_9ACAR</name>
<keyword evidence="7 8" id="KW-0472">Membrane</keyword>
<keyword evidence="5 9" id="KW-1133">Transmembrane helix</keyword>
<proteinExistence type="inferred from homology"/>
<keyword evidence="11" id="KW-1185">Reference proteome</keyword>
<evidence type="ECO:0000313" key="10">
    <source>
        <dbReference type="EMBL" id="KAG9508691.1"/>
    </source>
</evidence>
<comment type="caution">
    <text evidence="10">The sequence shown here is derived from an EMBL/GenBank/DDBJ whole genome shotgun (WGS) entry which is preliminary data.</text>
</comment>
<reference evidence="10 11" key="1">
    <citation type="submission" date="2020-10" db="EMBL/GenBank/DDBJ databases">
        <authorList>
            <person name="Klimov P.B."/>
            <person name="Dyachkov S.M."/>
            <person name="Chetverikov P.E."/>
        </authorList>
    </citation>
    <scope>NUCLEOTIDE SEQUENCE [LARGE SCALE GENOMIC DNA]</scope>
    <source>
        <strain evidence="10">BMOC 18-1129-001#AD2665</strain>
        <tissue evidence="10">Entire mites</tissue>
    </source>
</reference>
<dbReference type="PANTHER" id="PTHR13247">
    <property type="entry name" value="TETRATRICOPEPTIDE REPEAT PROTEIN 11 TPR REPEAT PROTEIN 11"/>
    <property type="match status" value="1"/>
</dbReference>
<keyword evidence="3 9" id="KW-0812">Transmembrane</keyword>
<gene>
    <name evidence="10" type="primary">FIS1</name>
    <name evidence="10" type="ORF">GZH46_02807</name>
</gene>
<keyword evidence="4 8" id="KW-1000">Mitochondrion outer membrane</keyword>
<comment type="domain">
    <text evidence="8">The C-terminus is required for mitochondrial localization, while the N-terminus is necessary for mitochondrial fission.</text>
</comment>
<comment type="function">
    <text evidence="8">Involved in the fragmentation of the mitochondrial network and its perinuclear clustering.</text>
</comment>
<dbReference type="Pfam" id="PF14852">
    <property type="entry name" value="Fis1_TPR_N"/>
    <property type="match status" value="1"/>
</dbReference>
<comment type="similarity">
    <text evidence="2 8">Belongs to the FIS1 family.</text>
</comment>
<evidence type="ECO:0000256" key="8">
    <source>
        <dbReference type="PIRNR" id="PIRNR008835"/>
    </source>
</evidence>
<dbReference type="InterPro" id="IPR028061">
    <property type="entry name" value="Fis1_TPR_C"/>
</dbReference>
<evidence type="ECO:0000256" key="7">
    <source>
        <dbReference type="ARBA" id="ARBA00023136"/>
    </source>
</evidence>
<evidence type="ECO:0000313" key="11">
    <source>
        <dbReference type="Proteomes" id="UP000825002"/>
    </source>
</evidence>
<dbReference type="PANTHER" id="PTHR13247:SF0">
    <property type="entry name" value="MITOCHONDRIAL FISSION 1 PROTEIN"/>
    <property type="match status" value="1"/>
</dbReference>
<dbReference type="Pfam" id="PF14853">
    <property type="entry name" value="Fis1_TPR_C"/>
    <property type="match status" value="1"/>
</dbReference>
<dbReference type="InterPro" id="IPR033745">
    <property type="entry name" value="Fis1_cytosol"/>
</dbReference>
<evidence type="ECO:0000256" key="6">
    <source>
        <dbReference type="ARBA" id="ARBA00023128"/>
    </source>
</evidence>
<evidence type="ECO:0000256" key="9">
    <source>
        <dbReference type="SAM" id="Phobius"/>
    </source>
</evidence>
<comment type="subcellular location">
    <subcellularLocation>
        <location evidence="1">Mitochondrion outer membrane</location>
        <topology evidence="1">Single-pass membrane protein</topology>
    </subcellularLocation>
</comment>
<dbReference type="InterPro" id="IPR011990">
    <property type="entry name" value="TPR-like_helical_dom_sf"/>
</dbReference>
<organism evidence="10 11">
    <name type="scientific">Fragariocoptes setiger</name>
    <dbReference type="NCBI Taxonomy" id="1670756"/>
    <lineage>
        <taxon>Eukaryota</taxon>
        <taxon>Metazoa</taxon>
        <taxon>Ecdysozoa</taxon>
        <taxon>Arthropoda</taxon>
        <taxon>Chelicerata</taxon>
        <taxon>Arachnida</taxon>
        <taxon>Acari</taxon>
        <taxon>Acariformes</taxon>
        <taxon>Trombidiformes</taxon>
        <taxon>Prostigmata</taxon>
        <taxon>Eupodina</taxon>
        <taxon>Eriophyoidea</taxon>
        <taxon>Phytoptidae</taxon>
        <taxon>Fragariocoptes</taxon>
    </lineage>
</organism>
<evidence type="ECO:0000256" key="4">
    <source>
        <dbReference type="ARBA" id="ARBA00022787"/>
    </source>
</evidence>
<protein>
    <recommendedName>
        <fullName evidence="8">Mitochondrial fission 1 protein</fullName>
    </recommendedName>
</protein>
<dbReference type="Proteomes" id="UP000825002">
    <property type="component" value="Unassembled WGS sequence"/>
</dbReference>
<dbReference type="PIRSF" id="PIRSF008835">
    <property type="entry name" value="TPR_repeat_11_Fis1"/>
    <property type="match status" value="1"/>
</dbReference>
<dbReference type="Gene3D" id="1.25.40.10">
    <property type="entry name" value="Tetratricopeptide repeat domain"/>
    <property type="match status" value="1"/>
</dbReference>
<sequence length="151" mass="16809">MEAILDDILSDSEIEKFKKAYERSLESEDESEQQQAKFHYAYALIRSSNSSVIKKGIEVLVDLYDGGSNVERRDYLYYIAVGQTRLKEYSLALDCVDKFLAVEPNNHQAQQLKAFINERLKKEGLLGMAIASGAVLAIGGLIGLGMALSKK</sequence>